<accession>A0ABT3NK31</accession>
<protein>
    <submittedName>
        <fullName evidence="1">Uncharacterized protein</fullName>
    </submittedName>
</protein>
<gene>
    <name evidence="1" type="ORF">OKC24_12200</name>
</gene>
<reference evidence="1 2" key="1">
    <citation type="submission" date="2022-11" db="EMBL/GenBank/DDBJ databases">
        <title>Acinetobacter entericus sp. nov., isolated from the gut of the plastic-eating larvae of the Coleoptera insect Zophobas atratus.</title>
        <authorList>
            <person name="Dong X."/>
            <person name="Yang Y."/>
        </authorList>
    </citation>
    <scope>NUCLEOTIDE SEQUENCE [LARGE SCALE GENOMIC DNA]</scope>
    <source>
        <strain evidence="1 2">BIT-DXN8</strain>
    </source>
</reference>
<dbReference type="RefSeq" id="WP_265465375.1">
    <property type="nucleotide sequence ID" value="NZ_JAPEQW010000015.1"/>
</dbReference>
<proteinExistence type="predicted"/>
<dbReference type="EMBL" id="JAPEQW010000015">
    <property type="protein sequence ID" value="MCW8039903.1"/>
    <property type="molecule type" value="Genomic_DNA"/>
</dbReference>
<dbReference type="Proteomes" id="UP001209682">
    <property type="component" value="Unassembled WGS sequence"/>
</dbReference>
<comment type="caution">
    <text evidence="1">The sequence shown here is derived from an EMBL/GenBank/DDBJ whole genome shotgun (WGS) entry which is preliminary data.</text>
</comment>
<evidence type="ECO:0000313" key="2">
    <source>
        <dbReference type="Proteomes" id="UP001209682"/>
    </source>
</evidence>
<organism evidence="1 2">
    <name type="scientific">Acinetobacter entericus</name>
    <dbReference type="NCBI Taxonomy" id="2989714"/>
    <lineage>
        <taxon>Bacteria</taxon>
        <taxon>Pseudomonadati</taxon>
        <taxon>Pseudomonadota</taxon>
        <taxon>Gammaproteobacteria</taxon>
        <taxon>Moraxellales</taxon>
        <taxon>Moraxellaceae</taxon>
        <taxon>Acinetobacter</taxon>
    </lineage>
</organism>
<sequence>MNLFDVVKGVGKNTAPAEPPAILAELTAGNCQQAFGALRVRVCL</sequence>
<keyword evidence="2" id="KW-1185">Reference proteome</keyword>
<name>A0ABT3NK31_9GAMM</name>
<evidence type="ECO:0000313" key="1">
    <source>
        <dbReference type="EMBL" id="MCW8039903.1"/>
    </source>
</evidence>